<feature type="domain" description="Right handed beta helix" evidence="3">
    <location>
        <begin position="483"/>
        <end position="642"/>
    </location>
</feature>
<keyword evidence="5" id="KW-1185">Reference proteome</keyword>
<dbReference type="InterPro" id="IPR011050">
    <property type="entry name" value="Pectin_lyase_fold/virulence"/>
</dbReference>
<dbReference type="SMART" id="SM00710">
    <property type="entry name" value="PbH1"/>
    <property type="match status" value="9"/>
</dbReference>
<dbReference type="SUPFAM" id="SSF51126">
    <property type="entry name" value="Pectin lyase-like"/>
    <property type="match status" value="2"/>
</dbReference>
<name>A0A6C2U2N8_PONDE</name>
<dbReference type="EMBL" id="CAAHFG010000001">
    <property type="protein sequence ID" value="VGO13646.1"/>
    <property type="molecule type" value="Genomic_DNA"/>
</dbReference>
<evidence type="ECO:0000259" key="3">
    <source>
        <dbReference type="Pfam" id="PF13229"/>
    </source>
</evidence>
<dbReference type="Pfam" id="PF12708">
    <property type="entry name" value="Pect-lyase_RHGA_epim"/>
    <property type="match status" value="1"/>
</dbReference>
<sequence>MKIKKTVLTSAMAAFAMLTQASVVINLKTGSASANTPSQTHTLTNLGGTVTLDGSPVLGAVDGTENAFSTNSASGSIRIEYLAVDATFSPDQWNGGNLTGEFSTDGTAKFHYKDSGLGVNGVGDSNLLINAGQAIMIKFDLGSLNLAENTALVLTQVKADTGVAYWKRTDVAVGTTGAGETFTPGVHQTITDGDLFAVVHSGTDTRLEQIGMDIIPIPEPSTVYNIEDYGADGTDQLDDTAAIQMAVNAAGAAGGGVIRIPAGTFYAHRVTLTDNITVRGDDRATSILSLPTNITISPSWILQTPDGSRQKNITLSDLTMYGNQDHYAAVNDVDPVMRATRLHSIDNLLVERCTVEDFRTALLIMSCSYVTVRDCLGIDNHSLAYSFYSCDQVVMENTIADYCGAQGYGFWNLNSLTLLNCEARRCRWREEFHGKTSGSYTFDGSKQVKVINCLAEDSYAGGWWALSTVDTHTSNGLPPVDIAFYNCIARNNAGSGISMRVADRTTIENCMVTNNGTFGIEFLKTHDDNEAGMKLENFTISNSLIADNGEEGILLHGVKYGTIHNCDILNNSSSQPGGFDGIRMKGKVTDYDRTTKRVIVAECTISGANQNYAVRTIEETDHVHVLGCDVRNNTQSPAVSLTGTHSGTGDLIE</sequence>
<evidence type="ECO:0000259" key="2">
    <source>
        <dbReference type="Pfam" id="PF12708"/>
    </source>
</evidence>
<protein>
    <submittedName>
        <fullName evidence="4">Uncharacterized protein</fullName>
    </submittedName>
</protein>
<dbReference type="InterPro" id="IPR006626">
    <property type="entry name" value="PbH1"/>
</dbReference>
<dbReference type="InterPro" id="IPR024535">
    <property type="entry name" value="RHGA/B-epi-like_pectate_lyase"/>
</dbReference>
<dbReference type="Gene3D" id="2.160.20.10">
    <property type="entry name" value="Single-stranded right-handed beta-helix, Pectin lyase-like"/>
    <property type="match status" value="2"/>
</dbReference>
<evidence type="ECO:0000313" key="5">
    <source>
        <dbReference type="Proteomes" id="UP000366872"/>
    </source>
</evidence>
<evidence type="ECO:0000313" key="4">
    <source>
        <dbReference type="EMBL" id="VGO13646.1"/>
    </source>
</evidence>
<feature type="signal peptide" evidence="1">
    <location>
        <begin position="1"/>
        <end position="21"/>
    </location>
</feature>
<evidence type="ECO:0000256" key="1">
    <source>
        <dbReference type="SAM" id="SignalP"/>
    </source>
</evidence>
<feature type="domain" description="Right handed beta helix" evidence="3">
    <location>
        <begin position="346"/>
        <end position="470"/>
    </location>
</feature>
<accession>A0A6C2U2N8</accession>
<dbReference type="Proteomes" id="UP000366872">
    <property type="component" value="Unassembled WGS sequence"/>
</dbReference>
<feature type="chain" id="PRO_5025651858" evidence="1">
    <location>
        <begin position="22"/>
        <end position="653"/>
    </location>
</feature>
<gene>
    <name evidence="4" type="ORF">PDESU_02203</name>
</gene>
<organism evidence="4 5">
    <name type="scientific">Pontiella desulfatans</name>
    <dbReference type="NCBI Taxonomy" id="2750659"/>
    <lineage>
        <taxon>Bacteria</taxon>
        <taxon>Pseudomonadati</taxon>
        <taxon>Kiritimatiellota</taxon>
        <taxon>Kiritimatiellia</taxon>
        <taxon>Kiritimatiellales</taxon>
        <taxon>Pontiellaceae</taxon>
        <taxon>Pontiella</taxon>
    </lineage>
</organism>
<proteinExistence type="predicted"/>
<dbReference type="InterPro" id="IPR039448">
    <property type="entry name" value="Beta_helix"/>
</dbReference>
<dbReference type="RefSeq" id="WP_136079197.1">
    <property type="nucleotide sequence ID" value="NZ_CAAHFG010000001.1"/>
</dbReference>
<feature type="domain" description="Rhamnogalacturonase A/B/Epimerase-like pectate lyase" evidence="2">
    <location>
        <begin position="224"/>
        <end position="306"/>
    </location>
</feature>
<dbReference type="InterPro" id="IPR012334">
    <property type="entry name" value="Pectin_lyas_fold"/>
</dbReference>
<reference evidence="4 5" key="1">
    <citation type="submission" date="2019-04" db="EMBL/GenBank/DDBJ databases">
        <authorList>
            <person name="Van Vliet M D."/>
        </authorList>
    </citation>
    <scope>NUCLEOTIDE SEQUENCE [LARGE SCALE GENOMIC DNA]</scope>
    <source>
        <strain evidence="4 5">F1</strain>
    </source>
</reference>
<dbReference type="AlphaFoldDB" id="A0A6C2U2N8"/>
<dbReference type="Pfam" id="PF13229">
    <property type="entry name" value="Beta_helix"/>
    <property type="match status" value="2"/>
</dbReference>
<keyword evidence="1" id="KW-0732">Signal</keyword>